<gene>
    <name evidence="2" type="ORF">ALO_08867</name>
</gene>
<evidence type="ECO:0000313" key="2">
    <source>
        <dbReference type="EMBL" id="EGO64256.1"/>
    </source>
</evidence>
<comment type="caution">
    <text evidence="2">The sequence shown here is derived from an EMBL/GenBank/DDBJ whole genome shotgun (WGS) entry which is preliminary data.</text>
</comment>
<dbReference type="eggNOG" id="ENOG5032Y4N">
    <property type="taxonomic scope" value="Bacteria"/>
</dbReference>
<reference evidence="2 3" key="1">
    <citation type="journal article" date="2011" name="EMBO J.">
        <title>Structural diversity of bacterial flagellar motors.</title>
        <authorList>
            <person name="Chen S."/>
            <person name="Beeby M."/>
            <person name="Murphy G.E."/>
            <person name="Leadbetter J.R."/>
            <person name="Hendrixson D.R."/>
            <person name="Briegel A."/>
            <person name="Li Z."/>
            <person name="Shi J."/>
            <person name="Tocheva E.I."/>
            <person name="Muller A."/>
            <person name="Dobro M.J."/>
            <person name="Jensen G.J."/>
        </authorList>
    </citation>
    <scope>NUCLEOTIDE SEQUENCE [LARGE SCALE GENOMIC DNA]</scope>
    <source>
        <strain evidence="2 3">DSM 6540</strain>
    </source>
</reference>
<dbReference type="EMBL" id="AFGF01000067">
    <property type="protein sequence ID" value="EGO64256.1"/>
    <property type="molecule type" value="Genomic_DNA"/>
</dbReference>
<proteinExistence type="predicted"/>
<feature type="domain" description="Protein CotJB" evidence="1">
    <location>
        <begin position="10"/>
        <end position="88"/>
    </location>
</feature>
<protein>
    <recommendedName>
        <fullName evidence="1">Protein CotJB domain-containing protein</fullName>
    </recommendedName>
</protein>
<accession>F7NI75</accession>
<dbReference type="RefSeq" id="WP_004094804.1">
    <property type="nucleotide sequence ID" value="NZ_AFGF01000067.1"/>
</dbReference>
<sequence length="89" mass="10302">MKCEHEQQAAMLKKIQEIQFVAVELNLYLDTHPCDEEALRDYQCAVERLQELICEYEQVYGPILNFGHGGCCNAGKGWQWASGPWPWEL</sequence>
<dbReference type="Proteomes" id="UP000003240">
    <property type="component" value="Unassembled WGS sequence"/>
</dbReference>
<evidence type="ECO:0000259" key="1">
    <source>
        <dbReference type="Pfam" id="PF12652"/>
    </source>
</evidence>
<organism evidence="2 3">
    <name type="scientific">Acetonema longum DSM 6540</name>
    <dbReference type="NCBI Taxonomy" id="1009370"/>
    <lineage>
        <taxon>Bacteria</taxon>
        <taxon>Bacillati</taxon>
        <taxon>Bacillota</taxon>
        <taxon>Negativicutes</taxon>
        <taxon>Acetonemataceae</taxon>
        <taxon>Acetonema</taxon>
    </lineage>
</organism>
<dbReference type="STRING" id="1009370.ALO_08867"/>
<dbReference type="Pfam" id="PF12652">
    <property type="entry name" value="CotJB"/>
    <property type="match status" value="1"/>
</dbReference>
<dbReference type="PIRSF" id="PIRSF010606">
    <property type="entry name" value="Spore_coat_CotJB"/>
    <property type="match status" value="1"/>
</dbReference>
<name>F7NI75_9FIRM</name>
<dbReference type="InterPro" id="IPR016571">
    <property type="entry name" value="Spore_coat_assembly_CotJB"/>
</dbReference>
<evidence type="ECO:0000313" key="3">
    <source>
        <dbReference type="Proteomes" id="UP000003240"/>
    </source>
</evidence>
<dbReference type="InterPro" id="IPR024207">
    <property type="entry name" value="CotJB_dom"/>
</dbReference>
<keyword evidence="3" id="KW-1185">Reference proteome</keyword>
<dbReference type="OrthoDB" id="9804099at2"/>
<dbReference type="AlphaFoldDB" id="F7NI75"/>